<proteinExistence type="predicted"/>
<dbReference type="AlphaFoldDB" id="A0A917VB40"/>
<protein>
    <submittedName>
        <fullName evidence="1">Uncharacterized protein</fullName>
    </submittedName>
</protein>
<comment type="caution">
    <text evidence="1">The sequence shown here is derived from an EMBL/GenBank/DDBJ whole genome shotgun (WGS) entry which is preliminary data.</text>
</comment>
<evidence type="ECO:0000313" key="1">
    <source>
        <dbReference type="EMBL" id="GGK57569.1"/>
    </source>
</evidence>
<evidence type="ECO:0000313" key="2">
    <source>
        <dbReference type="Proteomes" id="UP000612956"/>
    </source>
</evidence>
<reference evidence="1" key="1">
    <citation type="journal article" date="2014" name="Int. J. Syst. Evol. Microbiol.">
        <title>Complete genome sequence of Corynebacterium casei LMG S-19264T (=DSM 44701T), isolated from a smear-ripened cheese.</title>
        <authorList>
            <consortium name="US DOE Joint Genome Institute (JGI-PGF)"/>
            <person name="Walter F."/>
            <person name="Albersmeier A."/>
            <person name="Kalinowski J."/>
            <person name="Ruckert C."/>
        </authorList>
    </citation>
    <scope>NUCLEOTIDE SEQUENCE</scope>
    <source>
        <strain evidence="1">CGMCC 4.7278</strain>
    </source>
</reference>
<gene>
    <name evidence="1" type="ORF">GCM10011591_32150</name>
</gene>
<dbReference type="EMBL" id="BMMW01000003">
    <property type="protein sequence ID" value="GGK57569.1"/>
    <property type="molecule type" value="Genomic_DNA"/>
</dbReference>
<organism evidence="1 2">
    <name type="scientific">Nocardia camponoti</name>
    <dbReference type="NCBI Taxonomy" id="1616106"/>
    <lineage>
        <taxon>Bacteria</taxon>
        <taxon>Bacillati</taxon>
        <taxon>Actinomycetota</taxon>
        <taxon>Actinomycetes</taxon>
        <taxon>Mycobacteriales</taxon>
        <taxon>Nocardiaceae</taxon>
        <taxon>Nocardia</taxon>
    </lineage>
</organism>
<accession>A0A917VB40</accession>
<dbReference type="RefSeq" id="WP_188829822.1">
    <property type="nucleotide sequence ID" value="NZ_BMMW01000003.1"/>
</dbReference>
<dbReference type="Proteomes" id="UP000612956">
    <property type="component" value="Unassembled WGS sequence"/>
</dbReference>
<keyword evidence="2" id="KW-1185">Reference proteome</keyword>
<name>A0A917VB40_9NOCA</name>
<sequence length="126" mass="14507">MDLLPVAMFRELYRGERDYLPSIFDAVSDSVEPDRAEIIDYMRASTRGFDVMESVPDLFAPDTFIPGAPSLHTDGDWIWRTDSLRYVINHNITLPIEFVEQVRLANYRPAPITYTPELGAAIQAWW</sequence>
<reference evidence="1" key="2">
    <citation type="submission" date="2020-09" db="EMBL/GenBank/DDBJ databases">
        <authorList>
            <person name="Sun Q."/>
            <person name="Zhou Y."/>
        </authorList>
    </citation>
    <scope>NUCLEOTIDE SEQUENCE</scope>
    <source>
        <strain evidence="1">CGMCC 4.7278</strain>
    </source>
</reference>